<keyword evidence="6" id="KW-0906">Nuclear pore complex</keyword>
<dbReference type="GO" id="GO:0006405">
    <property type="term" value="P:RNA export from nucleus"/>
    <property type="evidence" value="ECO:0007669"/>
    <property type="project" value="TreeGrafter"/>
</dbReference>
<evidence type="ECO:0000256" key="5">
    <source>
        <dbReference type="ARBA" id="ARBA00023010"/>
    </source>
</evidence>
<feature type="domain" description="Nucleoporin Nup188 N-terminal subdomain III" evidence="9">
    <location>
        <begin position="256"/>
        <end position="341"/>
    </location>
</feature>
<keyword evidence="3" id="KW-0509">mRNA transport</keyword>
<keyword evidence="11" id="KW-1185">Reference proteome</keyword>
<proteinExistence type="predicted"/>
<keyword evidence="4" id="KW-0653">Protein transport</keyword>
<dbReference type="AlphaFoldDB" id="A0A0C9XMF6"/>
<dbReference type="Proteomes" id="UP000054477">
    <property type="component" value="Unassembled WGS sequence"/>
</dbReference>
<dbReference type="Pfam" id="PF21093">
    <property type="entry name" value="Nup188_N-subdom_III"/>
    <property type="match status" value="1"/>
</dbReference>
<protein>
    <recommendedName>
        <fullName evidence="9">Nucleoporin Nup188 N-terminal subdomain III domain-containing protein</fullName>
    </recommendedName>
</protein>
<reference evidence="10 11" key="1">
    <citation type="submission" date="2014-04" db="EMBL/GenBank/DDBJ databases">
        <authorList>
            <consortium name="DOE Joint Genome Institute"/>
            <person name="Kuo A."/>
            <person name="Kohler A."/>
            <person name="Nagy L.G."/>
            <person name="Floudas D."/>
            <person name="Copeland A."/>
            <person name="Barry K.W."/>
            <person name="Cichocki N."/>
            <person name="Veneault-Fourrey C."/>
            <person name="LaButti K."/>
            <person name="Lindquist E.A."/>
            <person name="Lipzen A."/>
            <person name="Lundell T."/>
            <person name="Morin E."/>
            <person name="Murat C."/>
            <person name="Sun H."/>
            <person name="Tunlid A."/>
            <person name="Henrissat B."/>
            <person name="Grigoriev I.V."/>
            <person name="Hibbett D.S."/>
            <person name="Martin F."/>
            <person name="Nordberg H.P."/>
            <person name="Cantor M.N."/>
            <person name="Hua S.X."/>
        </authorList>
    </citation>
    <scope>NUCLEOTIDE SEQUENCE [LARGE SCALE GENOMIC DNA]</scope>
    <source>
        <strain evidence="10 11">LaAM-08-1</strain>
    </source>
</reference>
<dbReference type="PANTHER" id="PTHR31431:SF1">
    <property type="entry name" value="NUCLEOPORIN NUP188"/>
    <property type="match status" value="1"/>
</dbReference>
<evidence type="ECO:0000256" key="3">
    <source>
        <dbReference type="ARBA" id="ARBA00022816"/>
    </source>
</evidence>
<sequence length="366" mass="40813">MTGSRFLNTDSLSTTDSSHEGEALSEERKDCDTCVFHYLYKLPTFPQVLPLSACTGAHAIYERQTERYGSSKTSAGPTYLNLRPIRLPRGSVLPAKLTGKVEGHSGSNDGLCQRKRMDYGLTGMFLFGRRETAQTMTLQIGGIGMEGDNHGDKDMITDVLDLVRSVILGDNPQQAVELMFSLVDGGPVAANAMTDGPAYDHDLGGSSIAFNWGCYVAFEHKTHHIRNKLPFSLLAIPNYSIASGYTPGLQRCYLGQMNGQYTMTLALLHLVQQLFREASISIVPDNVQLQQLKEEVLLRAARFVHIEIWIEHLGWKYTQLGDRFEIGKRVTSFYLEVLEHAPPLLEERPFATLSQCFPLQSYNVDD</sequence>
<gene>
    <name evidence="10" type="ORF">K443DRAFT_10041</name>
</gene>
<dbReference type="InterPro" id="IPR048883">
    <property type="entry name" value="Nup188_N-subdom_III"/>
</dbReference>
<evidence type="ECO:0000256" key="1">
    <source>
        <dbReference type="ARBA" id="ARBA00004567"/>
    </source>
</evidence>
<name>A0A0C9XMF6_9AGAR</name>
<evidence type="ECO:0000256" key="2">
    <source>
        <dbReference type="ARBA" id="ARBA00022448"/>
    </source>
</evidence>
<dbReference type="HOGENOM" id="CLU_756640_0_0_1"/>
<evidence type="ECO:0000256" key="6">
    <source>
        <dbReference type="ARBA" id="ARBA00023132"/>
    </source>
</evidence>
<evidence type="ECO:0000259" key="9">
    <source>
        <dbReference type="Pfam" id="PF21093"/>
    </source>
</evidence>
<dbReference type="InterPro" id="IPR044840">
    <property type="entry name" value="Nup188"/>
</dbReference>
<evidence type="ECO:0000256" key="7">
    <source>
        <dbReference type="ARBA" id="ARBA00023242"/>
    </source>
</evidence>
<evidence type="ECO:0000256" key="8">
    <source>
        <dbReference type="SAM" id="MobiDB-lite"/>
    </source>
</evidence>
<dbReference type="OrthoDB" id="102511at2759"/>
<comment type="subcellular location">
    <subcellularLocation>
        <location evidence="1">Nucleus</location>
        <location evidence="1">Nuclear pore complex</location>
    </subcellularLocation>
</comment>
<dbReference type="GO" id="GO:0017056">
    <property type="term" value="F:structural constituent of nuclear pore"/>
    <property type="evidence" value="ECO:0007669"/>
    <property type="project" value="InterPro"/>
</dbReference>
<dbReference type="GO" id="GO:0044611">
    <property type="term" value="C:nuclear pore inner ring"/>
    <property type="evidence" value="ECO:0007669"/>
    <property type="project" value="TreeGrafter"/>
</dbReference>
<feature type="region of interest" description="Disordered" evidence="8">
    <location>
        <begin position="1"/>
        <end position="24"/>
    </location>
</feature>
<accession>A0A0C9XMF6</accession>
<keyword evidence="5" id="KW-0811">Translocation</keyword>
<dbReference type="GO" id="GO:0051028">
    <property type="term" value="P:mRNA transport"/>
    <property type="evidence" value="ECO:0007669"/>
    <property type="project" value="UniProtKB-KW"/>
</dbReference>
<keyword evidence="7" id="KW-0539">Nucleus</keyword>
<organism evidence="10 11">
    <name type="scientific">Laccaria amethystina LaAM-08-1</name>
    <dbReference type="NCBI Taxonomy" id="1095629"/>
    <lineage>
        <taxon>Eukaryota</taxon>
        <taxon>Fungi</taxon>
        <taxon>Dikarya</taxon>
        <taxon>Basidiomycota</taxon>
        <taxon>Agaricomycotina</taxon>
        <taxon>Agaricomycetes</taxon>
        <taxon>Agaricomycetidae</taxon>
        <taxon>Agaricales</taxon>
        <taxon>Agaricineae</taxon>
        <taxon>Hydnangiaceae</taxon>
        <taxon>Laccaria</taxon>
    </lineage>
</organism>
<dbReference type="STRING" id="1095629.A0A0C9XMF6"/>
<keyword evidence="2" id="KW-0813">Transport</keyword>
<evidence type="ECO:0000313" key="11">
    <source>
        <dbReference type="Proteomes" id="UP000054477"/>
    </source>
</evidence>
<dbReference type="GO" id="GO:0006606">
    <property type="term" value="P:protein import into nucleus"/>
    <property type="evidence" value="ECO:0007669"/>
    <property type="project" value="TreeGrafter"/>
</dbReference>
<reference evidence="11" key="2">
    <citation type="submission" date="2015-01" db="EMBL/GenBank/DDBJ databases">
        <title>Evolutionary Origins and Diversification of the Mycorrhizal Mutualists.</title>
        <authorList>
            <consortium name="DOE Joint Genome Institute"/>
            <consortium name="Mycorrhizal Genomics Consortium"/>
            <person name="Kohler A."/>
            <person name="Kuo A."/>
            <person name="Nagy L.G."/>
            <person name="Floudas D."/>
            <person name="Copeland A."/>
            <person name="Barry K.W."/>
            <person name="Cichocki N."/>
            <person name="Veneault-Fourrey C."/>
            <person name="LaButti K."/>
            <person name="Lindquist E.A."/>
            <person name="Lipzen A."/>
            <person name="Lundell T."/>
            <person name="Morin E."/>
            <person name="Murat C."/>
            <person name="Riley R."/>
            <person name="Ohm R."/>
            <person name="Sun H."/>
            <person name="Tunlid A."/>
            <person name="Henrissat B."/>
            <person name="Grigoriev I.V."/>
            <person name="Hibbett D.S."/>
            <person name="Martin F."/>
        </authorList>
    </citation>
    <scope>NUCLEOTIDE SEQUENCE [LARGE SCALE GENOMIC DNA]</scope>
    <source>
        <strain evidence="11">LaAM-08-1</strain>
    </source>
</reference>
<evidence type="ECO:0000313" key="10">
    <source>
        <dbReference type="EMBL" id="KIJ97272.1"/>
    </source>
</evidence>
<dbReference type="EMBL" id="KN838698">
    <property type="protein sequence ID" value="KIJ97272.1"/>
    <property type="molecule type" value="Genomic_DNA"/>
</dbReference>
<dbReference type="PANTHER" id="PTHR31431">
    <property type="entry name" value="NUCLEOPORIN NUP188 HOMOLOG"/>
    <property type="match status" value="1"/>
</dbReference>
<evidence type="ECO:0000256" key="4">
    <source>
        <dbReference type="ARBA" id="ARBA00022927"/>
    </source>
</evidence>